<keyword evidence="2" id="KW-0813">Transport</keyword>
<evidence type="ECO:0000256" key="7">
    <source>
        <dbReference type="ARBA" id="ARBA00023136"/>
    </source>
</evidence>
<proteinExistence type="predicted"/>
<comment type="caution">
    <text evidence="9">The sequence shown here is derived from an EMBL/GenBank/DDBJ whole genome shotgun (WGS) entry which is preliminary data.</text>
</comment>
<evidence type="ECO:0000313" key="9">
    <source>
        <dbReference type="EMBL" id="KAG5543738.1"/>
    </source>
</evidence>
<keyword evidence="3" id="KW-0762">Sugar transport</keyword>
<keyword evidence="5" id="KW-0769">Symport</keyword>
<dbReference type="Proteomes" id="UP000823749">
    <property type="component" value="Chromosome 6"/>
</dbReference>
<name>A0AAV6JUL0_9ERIC</name>
<evidence type="ECO:0000256" key="5">
    <source>
        <dbReference type="ARBA" id="ARBA00022847"/>
    </source>
</evidence>
<sequence length="89" mass="9162">MITYSVPYALISSRIESLGLGQGLSMGVLNLAIVIPQIVVSLGSGPWDQLFGGGNSPAIAVAALSAFVSGLIAILAIPRSRSDKSRGRH</sequence>
<dbReference type="GO" id="GO:0005773">
    <property type="term" value="C:vacuole"/>
    <property type="evidence" value="ECO:0007669"/>
    <property type="project" value="TreeGrafter"/>
</dbReference>
<gene>
    <name evidence="9" type="ORF">RHGRI_016481</name>
</gene>
<keyword evidence="6 8" id="KW-1133">Transmembrane helix</keyword>
<protein>
    <recommendedName>
        <fullName evidence="11">Sucrose transporter</fullName>
    </recommendedName>
</protein>
<dbReference type="PANTHER" id="PTHR19432">
    <property type="entry name" value="SUGAR TRANSPORTER"/>
    <property type="match status" value="1"/>
</dbReference>
<keyword evidence="7 8" id="KW-0472">Membrane</keyword>
<evidence type="ECO:0000313" key="10">
    <source>
        <dbReference type="Proteomes" id="UP000823749"/>
    </source>
</evidence>
<feature type="transmembrane region" description="Helical" evidence="8">
    <location>
        <begin position="59"/>
        <end position="78"/>
    </location>
</feature>
<dbReference type="AlphaFoldDB" id="A0AAV6JUL0"/>
<evidence type="ECO:0000256" key="6">
    <source>
        <dbReference type="ARBA" id="ARBA00022989"/>
    </source>
</evidence>
<evidence type="ECO:0000256" key="2">
    <source>
        <dbReference type="ARBA" id="ARBA00022448"/>
    </source>
</evidence>
<accession>A0AAV6JUL0</accession>
<evidence type="ECO:0000256" key="1">
    <source>
        <dbReference type="ARBA" id="ARBA00004141"/>
    </source>
</evidence>
<dbReference type="EMBL" id="JACTNZ010000006">
    <property type="protein sequence ID" value="KAG5543738.1"/>
    <property type="molecule type" value="Genomic_DNA"/>
</dbReference>
<evidence type="ECO:0000256" key="4">
    <source>
        <dbReference type="ARBA" id="ARBA00022692"/>
    </source>
</evidence>
<comment type="subcellular location">
    <subcellularLocation>
        <location evidence="1">Membrane</location>
        <topology evidence="1">Multi-pass membrane protein</topology>
    </subcellularLocation>
</comment>
<evidence type="ECO:0000256" key="8">
    <source>
        <dbReference type="SAM" id="Phobius"/>
    </source>
</evidence>
<feature type="transmembrane region" description="Helical" evidence="8">
    <location>
        <begin position="20"/>
        <end position="39"/>
    </location>
</feature>
<dbReference type="PANTHER" id="PTHR19432:SF90">
    <property type="entry name" value="SUCROSE TRANSPORT PROTEIN SUC4"/>
    <property type="match status" value="1"/>
</dbReference>
<organism evidence="9 10">
    <name type="scientific">Rhododendron griersonianum</name>
    <dbReference type="NCBI Taxonomy" id="479676"/>
    <lineage>
        <taxon>Eukaryota</taxon>
        <taxon>Viridiplantae</taxon>
        <taxon>Streptophyta</taxon>
        <taxon>Embryophyta</taxon>
        <taxon>Tracheophyta</taxon>
        <taxon>Spermatophyta</taxon>
        <taxon>Magnoliopsida</taxon>
        <taxon>eudicotyledons</taxon>
        <taxon>Gunneridae</taxon>
        <taxon>Pentapetalae</taxon>
        <taxon>asterids</taxon>
        <taxon>Ericales</taxon>
        <taxon>Ericaceae</taxon>
        <taxon>Ericoideae</taxon>
        <taxon>Rhodoreae</taxon>
        <taxon>Rhododendron</taxon>
    </lineage>
</organism>
<dbReference type="GO" id="GO:0005886">
    <property type="term" value="C:plasma membrane"/>
    <property type="evidence" value="ECO:0007669"/>
    <property type="project" value="TreeGrafter"/>
</dbReference>
<keyword evidence="10" id="KW-1185">Reference proteome</keyword>
<reference evidence="9 10" key="1">
    <citation type="submission" date="2020-08" db="EMBL/GenBank/DDBJ databases">
        <title>Plant Genome Project.</title>
        <authorList>
            <person name="Zhang R.-G."/>
        </authorList>
    </citation>
    <scope>NUCLEOTIDE SEQUENCE [LARGE SCALE GENOMIC DNA]</scope>
    <source>
        <strain evidence="9">WSP0</strain>
        <tissue evidence="9">Leaf</tissue>
    </source>
</reference>
<dbReference type="GO" id="GO:0008506">
    <property type="term" value="F:sucrose:proton symporter activity"/>
    <property type="evidence" value="ECO:0007669"/>
    <property type="project" value="TreeGrafter"/>
</dbReference>
<keyword evidence="4 8" id="KW-0812">Transmembrane</keyword>
<evidence type="ECO:0008006" key="11">
    <source>
        <dbReference type="Google" id="ProtNLM"/>
    </source>
</evidence>
<evidence type="ECO:0000256" key="3">
    <source>
        <dbReference type="ARBA" id="ARBA00022597"/>
    </source>
</evidence>